<evidence type="ECO:0000313" key="9">
    <source>
        <dbReference type="EMBL" id="GMA94819.1"/>
    </source>
</evidence>
<dbReference type="InterPro" id="IPR058533">
    <property type="entry name" value="Cation_efflux_TM"/>
</dbReference>
<feature type="transmembrane region" description="Helical" evidence="6">
    <location>
        <begin position="191"/>
        <end position="210"/>
    </location>
</feature>
<dbReference type="InterPro" id="IPR040177">
    <property type="entry name" value="SLC30A9"/>
</dbReference>
<protein>
    <submittedName>
        <fullName evidence="9">Transporter</fullName>
    </submittedName>
</protein>
<comment type="subcellular location">
    <subcellularLocation>
        <location evidence="1">Membrane</location>
        <topology evidence="1">Multi-pass membrane protein</topology>
    </subcellularLocation>
</comment>
<keyword evidence="2" id="KW-0813">Transport</keyword>
<feature type="transmembrane region" description="Helical" evidence="6">
    <location>
        <begin position="77"/>
        <end position="97"/>
    </location>
</feature>
<evidence type="ECO:0000259" key="8">
    <source>
        <dbReference type="Pfam" id="PF16916"/>
    </source>
</evidence>
<comment type="caution">
    <text evidence="9">The sequence shown here is derived from an EMBL/GenBank/DDBJ whole genome shotgun (WGS) entry which is preliminary data.</text>
</comment>
<dbReference type="Gene3D" id="1.20.1510.10">
    <property type="entry name" value="Cation efflux protein transmembrane domain"/>
    <property type="match status" value="1"/>
</dbReference>
<dbReference type="EMBL" id="BSVB01000001">
    <property type="protein sequence ID" value="GMA94819.1"/>
    <property type="molecule type" value="Genomic_DNA"/>
</dbReference>
<gene>
    <name evidence="9" type="ORF">GCM10025881_16430</name>
</gene>
<dbReference type="NCBIfam" id="TIGR01297">
    <property type="entry name" value="CDF"/>
    <property type="match status" value="1"/>
</dbReference>
<keyword evidence="5 6" id="KW-0472">Membrane</keyword>
<keyword evidence="3 6" id="KW-0812">Transmembrane</keyword>
<proteinExistence type="predicted"/>
<reference evidence="10" key="1">
    <citation type="journal article" date="2019" name="Int. J. Syst. Evol. Microbiol.">
        <title>The Global Catalogue of Microorganisms (GCM) 10K type strain sequencing project: providing services to taxonomists for standard genome sequencing and annotation.</title>
        <authorList>
            <consortium name="The Broad Institute Genomics Platform"/>
            <consortium name="The Broad Institute Genome Sequencing Center for Infectious Disease"/>
            <person name="Wu L."/>
            <person name="Ma J."/>
        </authorList>
    </citation>
    <scope>NUCLEOTIDE SEQUENCE [LARGE SCALE GENOMIC DNA]</scope>
    <source>
        <strain evidence="10">NBRC 108894</strain>
    </source>
</reference>
<organism evidence="9 10">
    <name type="scientific">Pseudolysinimonas kribbensis</name>
    <dbReference type="NCBI Taxonomy" id="433641"/>
    <lineage>
        <taxon>Bacteria</taxon>
        <taxon>Bacillati</taxon>
        <taxon>Actinomycetota</taxon>
        <taxon>Actinomycetes</taxon>
        <taxon>Micrococcales</taxon>
        <taxon>Microbacteriaceae</taxon>
        <taxon>Pseudolysinimonas</taxon>
    </lineage>
</organism>
<dbReference type="InterPro" id="IPR002524">
    <property type="entry name" value="Cation_efflux"/>
</dbReference>
<dbReference type="Pfam" id="PF01545">
    <property type="entry name" value="Cation_efflux"/>
    <property type="match status" value="1"/>
</dbReference>
<feature type="domain" description="Cation efflux protein cytoplasmic" evidence="8">
    <location>
        <begin position="225"/>
        <end position="298"/>
    </location>
</feature>
<evidence type="ECO:0000256" key="4">
    <source>
        <dbReference type="ARBA" id="ARBA00022989"/>
    </source>
</evidence>
<evidence type="ECO:0000256" key="6">
    <source>
        <dbReference type="SAM" id="Phobius"/>
    </source>
</evidence>
<dbReference type="RefSeq" id="WP_284253700.1">
    <property type="nucleotide sequence ID" value="NZ_BAAAQO010000002.1"/>
</dbReference>
<feature type="transmembrane region" description="Helical" evidence="6">
    <location>
        <begin position="9"/>
        <end position="30"/>
    </location>
</feature>
<evidence type="ECO:0000256" key="1">
    <source>
        <dbReference type="ARBA" id="ARBA00004141"/>
    </source>
</evidence>
<name>A0ABQ6K6B5_9MICO</name>
<sequence>MSASGGGKAIIAAMAANLGIALTKLVAALFSGSAAMLAEAVHSFADTINQVLLLVGGRRSRKSADQEHPFGYGRERYLFAFIVSIVLFSVGGAYSIYESIQKFFEPHHEITNWWLPIAVIVISIGLEGFSFRTARKESLPFKGTGSWISFIRRAKAPELPVVLFEDTAALIGLVFALLGVGLTVITGNPVFDALGTLLIGLLLVTVAIILGSVTKSLLIGEGAEPDVVERIRDAFNQHPQTEALIHLRTLYLGPDEMLVAAKVAFPHTTKLEQVAEAIDQMEVDIRAAVPVARVIYIEPDILRPEREAMTTDAIVIKSAD</sequence>
<dbReference type="InterPro" id="IPR027469">
    <property type="entry name" value="Cation_efflux_TMD_sf"/>
</dbReference>
<feature type="transmembrane region" description="Helical" evidence="6">
    <location>
        <begin position="113"/>
        <end position="131"/>
    </location>
</feature>
<dbReference type="PANTHER" id="PTHR13414">
    <property type="entry name" value="HUEL-CATION TRANSPORTER"/>
    <property type="match status" value="1"/>
</dbReference>
<feature type="transmembrane region" description="Helical" evidence="6">
    <location>
        <begin position="161"/>
        <end position="185"/>
    </location>
</feature>
<evidence type="ECO:0000313" key="10">
    <source>
        <dbReference type="Proteomes" id="UP001157034"/>
    </source>
</evidence>
<dbReference type="InterPro" id="IPR036837">
    <property type="entry name" value="Cation_efflux_CTD_sf"/>
</dbReference>
<dbReference type="PANTHER" id="PTHR13414:SF9">
    <property type="entry name" value="PROTON-COUPLED ZINC ANTIPORTER SLC30A9, MITOCHONDRIAL"/>
    <property type="match status" value="1"/>
</dbReference>
<dbReference type="SUPFAM" id="SSF160240">
    <property type="entry name" value="Cation efflux protein cytoplasmic domain-like"/>
    <property type="match status" value="1"/>
</dbReference>
<evidence type="ECO:0000256" key="5">
    <source>
        <dbReference type="ARBA" id="ARBA00023136"/>
    </source>
</evidence>
<accession>A0ABQ6K6B5</accession>
<dbReference type="Gene3D" id="3.30.70.1350">
    <property type="entry name" value="Cation efflux protein, cytoplasmic domain"/>
    <property type="match status" value="1"/>
</dbReference>
<evidence type="ECO:0000256" key="3">
    <source>
        <dbReference type="ARBA" id="ARBA00022692"/>
    </source>
</evidence>
<evidence type="ECO:0000259" key="7">
    <source>
        <dbReference type="Pfam" id="PF01545"/>
    </source>
</evidence>
<dbReference type="SUPFAM" id="SSF161111">
    <property type="entry name" value="Cation efflux protein transmembrane domain-like"/>
    <property type="match status" value="1"/>
</dbReference>
<feature type="domain" description="Cation efflux protein transmembrane" evidence="7">
    <location>
        <begin position="10"/>
        <end position="210"/>
    </location>
</feature>
<evidence type="ECO:0000256" key="2">
    <source>
        <dbReference type="ARBA" id="ARBA00022448"/>
    </source>
</evidence>
<dbReference type="Pfam" id="PF16916">
    <property type="entry name" value="ZT_dimer"/>
    <property type="match status" value="1"/>
</dbReference>
<keyword evidence="10" id="KW-1185">Reference proteome</keyword>
<dbReference type="InterPro" id="IPR027470">
    <property type="entry name" value="Cation_efflux_CTD"/>
</dbReference>
<keyword evidence="4 6" id="KW-1133">Transmembrane helix</keyword>
<dbReference type="Proteomes" id="UP001157034">
    <property type="component" value="Unassembled WGS sequence"/>
</dbReference>